<gene>
    <name evidence="1" type="ORF">FSCOSCO3_A012870</name>
</gene>
<dbReference type="Proteomes" id="UP001314229">
    <property type="component" value="Unassembled WGS sequence"/>
</dbReference>
<reference evidence="1 2" key="1">
    <citation type="submission" date="2024-01" db="EMBL/GenBank/DDBJ databases">
        <authorList>
            <person name="Alioto T."/>
            <person name="Alioto T."/>
            <person name="Gomez Garrido J."/>
        </authorList>
    </citation>
    <scope>NUCLEOTIDE SEQUENCE [LARGE SCALE GENOMIC DNA]</scope>
</reference>
<name>A0AAV1QA50_SCOSC</name>
<keyword evidence="2" id="KW-1185">Reference proteome</keyword>
<dbReference type="EMBL" id="CAWUFR010000627">
    <property type="protein sequence ID" value="CAK6979924.1"/>
    <property type="molecule type" value="Genomic_DNA"/>
</dbReference>
<dbReference type="AlphaFoldDB" id="A0AAV1QA50"/>
<organism evidence="1 2">
    <name type="scientific">Scomber scombrus</name>
    <name type="common">Atlantic mackerel</name>
    <name type="synonym">Scomber vernalis</name>
    <dbReference type="NCBI Taxonomy" id="13677"/>
    <lineage>
        <taxon>Eukaryota</taxon>
        <taxon>Metazoa</taxon>
        <taxon>Chordata</taxon>
        <taxon>Craniata</taxon>
        <taxon>Vertebrata</taxon>
        <taxon>Euteleostomi</taxon>
        <taxon>Actinopterygii</taxon>
        <taxon>Neopterygii</taxon>
        <taxon>Teleostei</taxon>
        <taxon>Neoteleostei</taxon>
        <taxon>Acanthomorphata</taxon>
        <taxon>Pelagiaria</taxon>
        <taxon>Scombriformes</taxon>
        <taxon>Scombridae</taxon>
        <taxon>Scomber</taxon>
    </lineage>
</organism>
<sequence>MAGVLIDPSRAPVAFGRRAVPQLFGELQQLEADRKQRALASLCDLMHDPEKLYQAVTGGFVEQLEVLFKDEDSSLLDDSSSSCRRNVHRVLNRLARLPAGTVTNASTHTQYCFSVK</sequence>
<dbReference type="InterPro" id="IPR042856">
    <property type="entry name" value="RSP14"/>
</dbReference>
<dbReference type="PANTHER" id="PTHR15599:SF1">
    <property type="entry name" value="RADIAL SPOKE HEAD 14 HOMOLOG"/>
    <property type="match status" value="1"/>
</dbReference>
<comment type="caution">
    <text evidence="1">The sequence shown here is derived from an EMBL/GenBank/DDBJ whole genome shotgun (WGS) entry which is preliminary data.</text>
</comment>
<proteinExistence type="predicted"/>
<evidence type="ECO:0000313" key="2">
    <source>
        <dbReference type="Proteomes" id="UP001314229"/>
    </source>
</evidence>
<protein>
    <submittedName>
        <fullName evidence="1">Radial spoke head 14 homolog</fullName>
    </submittedName>
</protein>
<evidence type="ECO:0000313" key="1">
    <source>
        <dbReference type="EMBL" id="CAK6979924.1"/>
    </source>
</evidence>
<dbReference type="PANTHER" id="PTHR15599">
    <property type="entry name" value="RTDR1"/>
    <property type="match status" value="1"/>
</dbReference>
<accession>A0AAV1QA50</accession>